<comment type="caution">
    <text evidence="5">The sequence shown here is derived from an EMBL/GenBank/DDBJ whole genome shotgun (WGS) entry which is preliminary data.</text>
</comment>
<name>A0A9P9W809_9PEZI</name>
<feature type="compositionally biased region" description="Basic and acidic residues" evidence="3">
    <location>
        <begin position="191"/>
        <end position="205"/>
    </location>
</feature>
<dbReference type="GO" id="GO:0006351">
    <property type="term" value="P:DNA-templated transcription"/>
    <property type="evidence" value="ECO:0007669"/>
    <property type="project" value="InterPro"/>
</dbReference>
<dbReference type="CDD" id="cd00067">
    <property type="entry name" value="GAL4"/>
    <property type="match status" value="1"/>
</dbReference>
<dbReference type="Proteomes" id="UP000829685">
    <property type="component" value="Unassembled WGS sequence"/>
</dbReference>
<dbReference type="GO" id="GO:0003677">
    <property type="term" value="F:DNA binding"/>
    <property type="evidence" value="ECO:0007669"/>
    <property type="project" value="InterPro"/>
</dbReference>
<accession>A0A9P9W809</accession>
<dbReference type="SMART" id="SM00906">
    <property type="entry name" value="Fungal_trans"/>
    <property type="match status" value="1"/>
</dbReference>
<dbReference type="PANTHER" id="PTHR47655:SF2">
    <property type="entry name" value="QUINIC ACID UTILIZATION ACTIVATOR"/>
    <property type="match status" value="1"/>
</dbReference>
<dbReference type="SMART" id="SM00066">
    <property type="entry name" value="GAL4"/>
    <property type="match status" value="1"/>
</dbReference>
<dbReference type="GO" id="GO:0045944">
    <property type="term" value="P:positive regulation of transcription by RNA polymerase II"/>
    <property type="evidence" value="ECO:0007669"/>
    <property type="project" value="TreeGrafter"/>
</dbReference>
<dbReference type="PANTHER" id="PTHR47655">
    <property type="entry name" value="QUINIC ACID UTILIZATION ACTIVATOR"/>
    <property type="match status" value="1"/>
</dbReference>
<dbReference type="SUPFAM" id="SSF57701">
    <property type="entry name" value="Zn2/Cys6 DNA-binding domain"/>
    <property type="match status" value="1"/>
</dbReference>
<reference evidence="5" key="1">
    <citation type="submission" date="2021-03" db="EMBL/GenBank/DDBJ databases">
        <title>Revisited historic fungal species revealed as producer of novel bioactive compounds through whole genome sequencing and comparative genomics.</title>
        <authorList>
            <person name="Vignolle G.A."/>
            <person name="Hochenegger N."/>
            <person name="Mach R.L."/>
            <person name="Mach-Aigner A.R."/>
            <person name="Javad Rahimi M."/>
            <person name="Salim K.A."/>
            <person name="Chan C.M."/>
            <person name="Lim L.B.L."/>
            <person name="Cai F."/>
            <person name="Druzhinina I.S."/>
            <person name="U'Ren J.M."/>
            <person name="Derntl C."/>
        </authorList>
    </citation>
    <scope>NUCLEOTIDE SEQUENCE</scope>
    <source>
        <strain evidence="5">TUCIM 5799</strain>
    </source>
</reference>
<dbReference type="InterPro" id="IPR001138">
    <property type="entry name" value="Zn2Cys6_DnaBD"/>
</dbReference>
<evidence type="ECO:0000313" key="5">
    <source>
        <dbReference type="EMBL" id="KAI1848780.1"/>
    </source>
</evidence>
<dbReference type="PROSITE" id="PS00463">
    <property type="entry name" value="ZN2_CY6_FUNGAL_1"/>
    <property type="match status" value="1"/>
</dbReference>
<dbReference type="AlphaFoldDB" id="A0A9P9W809"/>
<evidence type="ECO:0000256" key="3">
    <source>
        <dbReference type="SAM" id="MobiDB-lite"/>
    </source>
</evidence>
<dbReference type="CDD" id="cd12148">
    <property type="entry name" value="fungal_TF_MHR"/>
    <property type="match status" value="1"/>
</dbReference>
<keyword evidence="2" id="KW-0539">Nucleus</keyword>
<keyword evidence="1" id="KW-0479">Metal-binding</keyword>
<evidence type="ECO:0000259" key="4">
    <source>
        <dbReference type="PROSITE" id="PS50048"/>
    </source>
</evidence>
<dbReference type="PROSITE" id="PS50048">
    <property type="entry name" value="ZN2_CY6_FUNGAL_2"/>
    <property type="match status" value="1"/>
</dbReference>
<dbReference type="InterPro" id="IPR007219">
    <property type="entry name" value="XnlR_reg_dom"/>
</dbReference>
<feature type="compositionally biased region" description="Basic and acidic residues" evidence="3">
    <location>
        <begin position="1"/>
        <end position="14"/>
    </location>
</feature>
<dbReference type="InterPro" id="IPR036864">
    <property type="entry name" value="Zn2-C6_fun-type_DNA-bd_sf"/>
</dbReference>
<feature type="region of interest" description="Disordered" evidence="3">
    <location>
        <begin position="120"/>
        <end position="224"/>
    </location>
</feature>
<gene>
    <name evidence="5" type="ORF">JX265_013747</name>
</gene>
<feature type="domain" description="Zn(2)-C6 fungal-type" evidence="4">
    <location>
        <begin position="30"/>
        <end position="60"/>
    </location>
</feature>
<feature type="compositionally biased region" description="Acidic residues" evidence="3">
    <location>
        <begin position="156"/>
        <end position="165"/>
    </location>
</feature>
<dbReference type="Gene3D" id="4.10.240.10">
    <property type="entry name" value="Zn(2)-C6 fungal-type DNA-binding domain"/>
    <property type="match status" value="1"/>
</dbReference>
<evidence type="ECO:0000256" key="1">
    <source>
        <dbReference type="ARBA" id="ARBA00022723"/>
    </source>
</evidence>
<dbReference type="GO" id="GO:0000981">
    <property type="term" value="F:DNA-binding transcription factor activity, RNA polymerase II-specific"/>
    <property type="evidence" value="ECO:0007669"/>
    <property type="project" value="InterPro"/>
</dbReference>
<sequence length="766" mass="83917">MKRRASNPDDDHPEVQQPPTAPKRQRVSRACDQCRAAREKCDGIQPLCFPCASQNRQCSWKEPKKKRGVQTGYIRTLELSLGWIFDKIPGSEEALHGLLTHEGGQGRALLVGKDTSAGNRLHRRWRKSTVHQEIDRVLSGGDATSSKADSAAPAADESDSGDESEQVTKQEPITGRGPSLTLGHPPVDTPSHGDYDSSVSKEESRPLGTLYRPASNTYTPSQGTQQTLKLPWNCWRLLDIYFSYTHCWFPILEKALVHKTCWSYPSEGLAPVTSVPVSASYAELWAALAVSAHQEEAGHHDGSTHGEAETRMSPDEIYQVARSLIPPENGEFETRHVNAILLLALVKIGRKELTAAWILVGLATRVALDLGLQSRSVAEGSRRPQHSYMACFILDTLVSARIQRPPHLRADDTPPAIASGEDDQDEWDIWAPCAGFGTLRSQTTLSRSPAHSMSSFSALYGIHRVHSKLVFGRQPDGQGEEPYLSQVQRSLGSTARRPFNTYIVNGGVPPGQVPSVHLLRLAFLCCASQAQVFTDSLPASVLQCVEEHLLNFGSAIPPLFSIYLDLLRQQYNLELVKDETRDRWKKVDTVIDAVWASPAIKSLIIHKPPDRTASFPQPASNVLFHGTTNVPTVVQQVPTPSSHYDTPGDQAPSIINGDIFHNAAVPGMLNFPSSTRAGQPMGILNNLGTPTTSQFNLADMPPQNYSAHARPSFGSVTFDYDSILDDIASLDRADRMGSDPQFMANLGFAPGSDLTDLLAHEYSGMP</sequence>
<feature type="compositionally biased region" description="Polar residues" evidence="3">
    <location>
        <begin position="214"/>
        <end position="224"/>
    </location>
</feature>
<dbReference type="Pfam" id="PF00172">
    <property type="entry name" value="Zn_clus"/>
    <property type="match status" value="1"/>
</dbReference>
<dbReference type="EMBL" id="JAFIMR010000082">
    <property type="protein sequence ID" value="KAI1848780.1"/>
    <property type="molecule type" value="Genomic_DNA"/>
</dbReference>
<dbReference type="InterPro" id="IPR052783">
    <property type="entry name" value="Metabolic/Drug-Res_Regulator"/>
</dbReference>
<feature type="compositionally biased region" description="Low complexity" evidence="3">
    <location>
        <begin position="139"/>
        <end position="155"/>
    </location>
</feature>
<dbReference type="Pfam" id="PF04082">
    <property type="entry name" value="Fungal_trans"/>
    <property type="match status" value="1"/>
</dbReference>
<organism evidence="5 6">
    <name type="scientific">Neoarthrinium moseri</name>
    <dbReference type="NCBI Taxonomy" id="1658444"/>
    <lineage>
        <taxon>Eukaryota</taxon>
        <taxon>Fungi</taxon>
        <taxon>Dikarya</taxon>
        <taxon>Ascomycota</taxon>
        <taxon>Pezizomycotina</taxon>
        <taxon>Sordariomycetes</taxon>
        <taxon>Xylariomycetidae</taxon>
        <taxon>Amphisphaeriales</taxon>
        <taxon>Apiosporaceae</taxon>
        <taxon>Neoarthrinium</taxon>
    </lineage>
</organism>
<feature type="region of interest" description="Disordered" evidence="3">
    <location>
        <begin position="1"/>
        <end position="27"/>
    </location>
</feature>
<feature type="compositionally biased region" description="Basic residues" evidence="3">
    <location>
        <begin position="120"/>
        <end position="129"/>
    </location>
</feature>
<evidence type="ECO:0000313" key="6">
    <source>
        <dbReference type="Proteomes" id="UP000829685"/>
    </source>
</evidence>
<evidence type="ECO:0000256" key="2">
    <source>
        <dbReference type="ARBA" id="ARBA00023242"/>
    </source>
</evidence>
<protein>
    <recommendedName>
        <fullName evidence="4">Zn(2)-C6 fungal-type domain-containing protein</fullName>
    </recommendedName>
</protein>
<proteinExistence type="predicted"/>
<dbReference type="GO" id="GO:0008270">
    <property type="term" value="F:zinc ion binding"/>
    <property type="evidence" value="ECO:0007669"/>
    <property type="project" value="InterPro"/>
</dbReference>
<keyword evidence="6" id="KW-1185">Reference proteome</keyword>